<evidence type="ECO:0000256" key="1">
    <source>
        <dbReference type="ARBA" id="ARBA00009018"/>
    </source>
</evidence>
<evidence type="ECO:0000256" key="4">
    <source>
        <dbReference type="ARBA" id="ARBA00022993"/>
    </source>
</evidence>
<sequence length="195" mass="22019">MKIVGLTGGIGSGKSTVAGMFRELGVPVYNSDEEAKELMGNSDHIKQQIVTLLGEDSYDGRVLNRTYISQRVFKDSELLKALNDIVHPAVRNHFKEWARNQNSDYVIQEAAIIFENGTHNLYDQIILVTAPLNIRINRVVQRDGVSTEQVMERVKNQWEDNRKVPLANFVIENSEIQKTAGQVASIHQKLLKTKC</sequence>
<keyword evidence="5" id="KW-0963">Cytoplasm</keyword>
<dbReference type="RefSeq" id="WP_251809335.1">
    <property type="nucleotide sequence ID" value="NZ_CP166679.1"/>
</dbReference>
<feature type="binding site" evidence="5">
    <location>
        <begin position="11"/>
        <end position="16"/>
    </location>
    <ligand>
        <name>ATP</name>
        <dbReference type="ChEBI" id="CHEBI:30616"/>
    </ligand>
</feature>
<keyword evidence="3 5" id="KW-0067">ATP-binding</keyword>
<comment type="pathway">
    <text evidence="5">Cofactor biosynthesis; coenzyme A biosynthesis; CoA from (R)-pantothenate: step 5/5.</text>
</comment>
<dbReference type="InterPro" id="IPR027417">
    <property type="entry name" value="P-loop_NTPase"/>
</dbReference>
<dbReference type="EMBL" id="JBHUOK010000029">
    <property type="protein sequence ID" value="MFD2789589.1"/>
    <property type="molecule type" value="Genomic_DNA"/>
</dbReference>
<protein>
    <recommendedName>
        <fullName evidence="5 6">Dephospho-CoA kinase</fullName>
        <ecNumber evidence="5 6">2.7.1.24</ecNumber>
    </recommendedName>
    <alternativeName>
        <fullName evidence="5">Dephosphocoenzyme A kinase</fullName>
    </alternativeName>
</protein>
<keyword evidence="5 7" id="KW-0808">Transferase</keyword>
<accession>A0ABW5VEP1</accession>
<organism evidence="7 8">
    <name type="scientific">Arenibacter antarcticus</name>
    <dbReference type="NCBI Taxonomy" id="2040469"/>
    <lineage>
        <taxon>Bacteria</taxon>
        <taxon>Pseudomonadati</taxon>
        <taxon>Bacteroidota</taxon>
        <taxon>Flavobacteriia</taxon>
        <taxon>Flavobacteriales</taxon>
        <taxon>Flavobacteriaceae</taxon>
        <taxon>Arenibacter</taxon>
    </lineage>
</organism>
<dbReference type="HAMAP" id="MF_00376">
    <property type="entry name" value="Dephospho_CoA_kinase"/>
    <property type="match status" value="1"/>
</dbReference>
<comment type="caution">
    <text evidence="7">The sequence shown here is derived from an EMBL/GenBank/DDBJ whole genome shotgun (WGS) entry which is preliminary data.</text>
</comment>
<dbReference type="CDD" id="cd02022">
    <property type="entry name" value="DPCK"/>
    <property type="match status" value="1"/>
</dbReference>
<comment type="subcellular location">
    <subcellularLocation>
        <location evidence="5">Cytoplasm</location>
    </subcellularLocation>
</comment>
<evidence type="ECO:0000256" key="5">
    <source>
        <dbReference type="HAMAP-Rule" id="MF_00376"/>
    </source>
</evidence>
<name>A0ABW5VEP1_9FLAO</name>
<dbReference type="GO" id="GO:0004140">
    <property type="term" value="F:dephospho-CoA kinase activity"/>
    <property type="evidence" value="ECO:0007669"/>
    <property type="project" value="UniProtKB-EC"/>
</dbReference>
<keyword evidence="4 5" id="KW-0173">Coenzyme A biosynthesis</keyword>
<dbReference type="InterPro" id="IPR001977">
    <property type="entry name" value="Depp_CoAkinase"/>
</dbReference>
<dbReference type="Pfam" id="PF01121">
    <property type="entry name" value="CoaE"/>
    <property type="match status" value="1"/>
</dbReference>
<dbReference type="SUPFAM" id="SSF52540">
    <property type="entry name" value="P-loop containing nucleoside triphosphate hydrolases"/>
    <property type="match status" value="1"/>
</dbReference>
<reference evidence="8" key="1">
    <citation type="journal article" date="2019" name="Int. J. Syst. Evol. Microbiol.">
        <title>The Global Catalogue of Microorganisms (GCM) 10K type strain sequencing project: providing services to taxonomists for standard genome sequencing and annotation.</title>
        <authorList>
            <consortium name="The Broad Institute Genomics Platform"/>
            <consortium name="The Broad Institute Genome Sequencing Center for Infectious Disease"/>
            <person name="Wu L."/>
            <person name="Ma J."/>
        </authorList>
    </citation>
    <scope>NUCLEOTIDE SEQUENCE [LARGE SCALE GENOMIC DNA]</scope>
    <source>
        <strain evidence="8">KCTC 52924</strain>
    </source>
</reference>
<dbReference type="Gene3D" id="3.40.50.300">
    <property type="entry name" value="P-loop containing nucleotide triphosphate hydrolases"/>
    <property type="match status" value="1"/>
</dbReference>
<comment type="function">
    <text evidence="5">Catalyzes the phosphorylation of the 3'-hydroxyl group of dephosphocoenzyme A to form coenzyme A.</text>
</comment>
<dbReference type="Proteomes" id="UP001597532">
    <property type="component" value="Unassembled WGS sequence"/>
</dbReference>
<keyword evidence="8" id="KW-1185">Reference proteome</keyword>
<evidence type="ECO:0000256" key="2">
    <source>
        <dbReference type="ARBA" id="ARBA00022741"/>
    </source>
</evidence>
<comment type="similarity">
    <text evidence="1 5">Belongs to the CoaE family.</text>
</comment>
<evidence type="ECO:0000256" key="3">
    <source>
        <dbReference type="ARBA" id="ARBA00022840"/>
    </source>
</evidence>
<dbReference type="PROSITE" id="PS51219">
    <property type="entry name" value="DPCK"/>
    <property type="match status" value="1"/>
</dbReference>
<proteinExistence type="inferred from homology"/>
<evidence type="ECO:0000313" key="8">
    <source>
        <dbReference type="Proteomes" id="UP001597532"/>
    </source>
</evidence>
<keyword evidence="2 5" id="KW-0547">Nucleotide-binding</keyword>
<keyword evidence="5 7" id="KW-0418">Kinase</keyword>
<dbReference type="EC" id="2.7.1.24" evidence="5 6"/>
<dbReference type="NCBIfam" id="TIGR00152">
    <property type="entry name" value="dephospho-CoA kinase"/>
    <property type="match status" value="1"/>
</dbReference>
<evidence type="ECO:0000313" key="7">
    <source>
        <dbReference type="EMBL" id="MFD2789589.1"/>
    </source>
</evidence>
<comment type="catalytic activity">
    <reaction evidence="5">
        <text>3'-dephospho-CoA + ATP = ADP + CoA + H(+)</text>
        <dbReference type="Rhea" id="RHEA:18245"/>
        <dbReference type="ChEBI" id="CHEBI:15378"/>
        <dbReference type="ChEBI" id="CHEBI:30616"/>
        <dbReference type="ChEBI" id="CHEBI:57287"/>
        <dbReference type="ChEBI" id="CHEBI:57328"/>
        <dbReference type="ChEBI" id="CHEBI:456216"/>
        <dbReference type="EC" id="2.7.1.24"/>
    </reaction>
</comment>
<dbReference type="PANTHER" id="PTHR10695:SF46">
    <property type="entry name" value="BIFUNCTIONAL COENZYME A SYNTHASE-RELATED"/>
    <property type="match status" value="1"/>
</dbReference>
<dbReference type="PANTHER" id="PTHR10695">
    <property type="entry name" value="DEPHOSPHO-COA KINASE-RELATED"/>
    <property type="match status" value="1"/>
</dbReference>
<gene>
    <name evidence="5 7" type="primary">coaE</name>
    <name evidence="7" type="ORF">ACFS1K_07445</name>
</gene>
<evidence type="ECO:0000256" key="6">
    <source>
        <dbReference type="NCBIfam" id="TIGR00152"/>
    </source>
</evidence>